<proteinExistence type="inferred from homology"/>
<keyword evidence="2" id="KW-0677">Repeat</keyword>
<feature type="region of interest" description="Disordered" evidence="6">
    <location>
        <begin position="185"/>
        <end position="211"/>
    </location>
</feature>
<dbReference type="FunFam" id="3.80.10.10:FF:000003">
    <property type="entry name" value="Acidic leucine-rich nuclear phosphoprotein 32 family member A"/>
    <property type="match status" value="1"/>
</dbReference>
<dbReference type="Gene3D" id="3.80.10.10">
    <property type="entry name" value="Ribonuclease Inhibitor"/>
    <property type="match status" value="1"/>
</dbReference>
<dbReference type="PANTHER" id="PTHR11375:SF1">
    <property type="entry name" value="ACIDIC LEUCINE-RICH NUCLEAR PHOSPHOPROTEIN 32 FAMILY MEMBER A"/>
    <property type="match status" value="1"/>
</dbReference>
<evidence type="ECO:0000256" key="5">
    <source>
        <dbReference type="RuleBase" id="RU369103"/>
    </source>
</evidence>
<dbReference type="Pfam" id="PF14580">
    <property type="entry name" value="LRR_9"/>
    <property type="match status" value="1"/>
</dbReference>
<reference evidence="8" key="2">
    <citation type="submission" date="2025-09" db="UniProtKB">
        <authorList>
            <consortium name="Ensembl"/>
        </authorList>
    </citation>
    <scope>IDENTIFICATION</scope>
</reference>
<dbReference type="PANTHER" id="PTHR11375">
    <property type="entry name" value="ACIDIC LEUCINE-RICH NUCLEAR PHOSPHOPROTEIN 32"/>
    <property type="match status" value="1"/>
</dbReference>
<dbReference type="GO" id="GO:0003677">
    <property type="term" value="F:DNA binding"/>
    <property type="evidence" value="ECO:0007669"/>
    <property type="project" value="InterPro"/>
</dbReference>
<feature type="domain" description="BESS" evidence="7">
    <location>
        <begin position="305"/>
        <end position="344"/>
    </location>
</feature>
<evidence type="ECO:0000259" key="7">
    <source>
        <dbReference type="PROSITE" id="PS51031"/>
    </source>
</evidence>
<keyword evidence="9" id="KW-1185">Reference proteome</keyword>
<organism evidence="8 9">
    <name type="scientific">Leptobrachium leishanense</name>
    <name type="common">Leishan spiny toad</name>
    <dbReference type="NCBI Taxonomy" id="445787"/>
    <lineage>
        <taxon>Eukaryota</taxon>
        <taxon>Metazoa</taxon>
        <taxon>Chordata</taxon>
        <taxon>Craniata</taxon>
        <taxon>Vertebrata</taxon>
        <taxon>Euteleostomi</taxon>
        <taxon>Amphibia</taxon>
        <taxon>Batrachia</taxon>
        <taxon>Anura</taxon>
        <taxon>Pelobatoidea</taxon>
        <taxon>Megophryidae</taxon>
        <taxon>Leptobrachium</taxon>
    </lineage>
</organism>
<dbReference type="InterPro" id="IPR032675">
    <property type="entry name" value="LRR_dom_sf"/>
</dbReference>
<keyword evidence="1 5" id="KW-0433">Leucine-rich repeat</keyword>
<dbReference type="GO" id="GO:0042981">
    <property type="term" value="P:regulation of apoptotic process"/>
    <property type="evidence" value="ECO:0007669"/>
    <property type="project" value="TreeGrafter"/>
</dbReference>
<dbReference type="Proteomes" id="UP000694569">
    <property type="component" value="Unplaced"/>
</dbReference>
<comment type="function">
    <text evidence="5">Multifunctional protein that is involved in the regulation of many processes.</text>
</comment>
<keyword evidence="4 5" id="KW-0539">Nucleus</keyword>
<dbReference type="Ensembl" id="ENSLLET00000020067.1">
    <property type="protein sequence ID" value="ENSLLEP00000019304.1"/>
    <property type="gene ID" value="ENSLLEG00000012168.1"/>
</dbReference>
<dbReference type="PROSITE" id="PS51450">
    <property type="entry name" value="LRR"/>
    <property type="match status" value="1"/>
</dbReference>
<comment type="similarity">
    <text evidence="3 5">Belongs to the ANP32 family.</text>
</comment>
<comment type="subcellular location">
    <subcellularLocation>
        <location evidence="4 5">Nucleus</location>
    </subcellularLocation>
</comment>
<accession>A0A8C5PFI0</accession>
<evidence type="ECO:0000256" key="3">
    <source>
        <dbReference type="ARBA" id="ARBA00025777"/>
    </source>
</evidence>
<dbReference type="InterPro" id="IPR045081">
    <property type="entry name" value="AN32"/>
</dbReference>
<dbReference type="PROSITE" id="PS51031">
    <property type="entry name" value="BESS"/>
    <property type="match status" value="1"/>
</dbReference>
<evidence type="ECO:0000313" key="9">
    <source>
        <dbReference type="Proteomes" id="UP000694569"/>
    </source>
</evidence>
<evidence type="ECO:0000256" key="1">
    <source>
        <dbReference type="ARBA" id="ARBA00022614"/>
    </source>
</evidence>
<reference evidence="8" key="1">
    <citation type="submission" date="2025-08" db="UniProtKB">
        <authorList>
            <consortium name="Ensembl"/>
        </authorList>
    </citation>
    <scope>IDENTIFICATION</scope>
</reference>
<evidence type="ECO:0000256" key="2">
    <source>
        <dbReference type="ARBA" id="ARBA00022737"/>
    </source>
</evidence>
<evidence type="ECO:0000256" key="6">
    <source>
        <dbReference type="SAM" id="MobiDB-lite"/>
    </source>
</evidence>
<feature type="region of interest" description="Disordered" evidence="6">
    <location>
        <begin position="255"/>
        <end position="277"/>
    </location>
</feature>
<dbReference type="GeneTree" id="ENSGT00950000182907"/>
<dbReference type="SUPFAM" id="SSF52058">
    <property type="entry name" value="L domain-like"/>
    <property type="match status" value="1"/>
</dbReference>
<dbReference type="GO" id="GO:0005634">
    <property type="term" value="C:nucleus"/>
    <property type="evidence" value="ECO:0007669"/>
    <property type="project" value="UniProtKB-SubCell"/>
</dbReference>
<dbReference type="AlphaFoldDB" id="A0A8C5PFI0"/>
<dbReference type="OrthoDB" id="2160613at2759"/>
<evidence type="ECO:0000256" key="4">
    <source>
        <dbReference type="PROSITE-ProRule" id="PRU00371"/>
    </source>
</evidence>
<dbReference type="CDD" id="cd22541">
    <property type="entry name" value="SP5_N"/>
    <property type="match status" value="1"/>
</dbReference>
<feature type="compositionally biased region" description="Polar residues" evidence="6">
    <location>
        <begin position="259"/>
        <end position="277"/>
    </location>
</feature>
<sequence>MPGCMCVGWVAPRQPLGLLWWPKGFPRAEHHGGGGGGLLESPVGRRTSRRKTAKVKELFLDNCRSTEGKIEGLTDEFKELESLSTINVCLRSLANLPKLNKLKKLWLSDNNISGGLEVLAEKSPNLTHLNLSGNRIKDLSTIEPLKKLEELKSLDLFNCEVTNLTDYRENLFKLLPQITYLDGFDRDDTEAPDSDAEAYVEGLGDDDDDDDVQEVMSKWQAANPPTPSLSIDTEASEGDLEAPFEGAAVPFEGAAAQSMPGSVSADATPTSSSSLQRGTSLEQAIMKFMEGQKPQEQPHTPRAEDDDHVAFSYSLLPLVHQMTSNQTINFRMQTMQTIYSILNSQLPPMFYAAGHQQPPPMPYAAGHQQTPIPHAAGPEPSASSNFYAGFLAGSVDEDVPEYRNL</sequence>
<dbReference type="GO" id="GO:0042393">
    <property type="term" value="F:histone binding"/>
    <property type="evidence" value="ECO:0007669"/>
    <property type="project" value="TreeGrafter"/>
</dbReference>
<evidence type="ECO:0000313" key="8">
    <source>
        <dbReference type="Ensembl" id="ENSLLEP00000019304.1"/>
    </source>
</evidence>
<dbReference type="InterPro" id="IPR004210">
    <property type="entry name" value="BESS_motif"/>
</dbReference>
<name>A0A8C5PFI0_9ANUR</name>
<protein>
    <recommendedName>
        <fullName evidence="5">Acidic leucine-rich nuclear phosphoprotein 32 family member</fullName>
    </recommendedName>
</protein>
<dbReference type="InterPro" id="IPR001611">
    <property type="entry name" value="Leu-rich_rpt"/>
</dbReference>